<dbReference type="EMBL" id="PQFF01000210">
    <property type="protein sequence ID" value="RHZ74191.1"/>
    <property type="molecule type" value="Genomic_DNA"/>
</dbReference>
<dbReference type="PROSITE" id="PS00211">
    <property type="entry name" value="ABC_TRANSPORTER_1"/>
    <property type="match status" value="2"/>
</dbReference>
<dbReference type="InterPro" id="IPR036640">
    <property type="entry name" value="ABC1_TM_sf"/>
</dbReference>
<feature type="domain" description="ABC transporter" evidence="11">
    <location>
        <begin position="357"/>
        <end position="599"/>
    </location>
</feature>
<evidence type="ECO:0000256" key="5">
    <source>
        <dbReference type="ARBA" id="ARBA00022741"/>
    </source>
</evidence>
<dbReference type="FunFam" id="3.40.50.300:FF:000916">
    <property type="entry name" value="ABC transporter B family member 9"/>
    <property type="match status" value="1"/>
</dbReference>
<feature type="transmembrane region" description="Helical" evidence="10">
    <location>
        <begin position="204"/>
        <end position="224"/>
    </location>
</feature>
<keyword evidence="5" id="KW-0547">Nucleotide-binding</keyword>
<feature type="compositionally biased region" description="Acidic residues" evidence="9">
    <location>
        <begin position="607"/>
        <end position="629"/>
    </location>
</feature>
<dbReference type="STRING" id="1348612.A0A397IE65"/>
<dbReference type="CDD" id="cd03249">
    <property type="entry name" value="ABC_MTABC3_MDL1_MDL2"/>
    <property type="match status" value="2"/>
</dbReference>
<dbReference type="Proteomes" id="UP000266861">
    <property type="component" value="Unassembled WGS sequence"/>
</dbReference>
<feature type="domain" description="ABC transporter" evidence="11">
    <location>
        <begin position="1029"/>
        <end position="1265"/>
    </location>
</feature>
<reference evidence="13 14" key="1">
    <citation type="submission" date="2018-08" db="EMBL/GenBank/DDBJ databases">
        <title>Genome and evolution of the arbuscular mycorrhizal fungus Diversispora epigaea (formerly Glomus versiforme) and its bacterial endosymbionts.</title>
        <authorList>
            <person name="Sun X."/>
            <person name="Fei Z."/>
            <person name="Harrison M."/>
        </authorList>
    </citation>
    <scope>NUCLEOTIDE SEQUENCE [LARGE SCALE GENOMIC DNA]</scope>
    <source>
        <strain evidence="13 14">IT104</strain>
    </source>
</reference>
<feature type="transmembrane region" description="Helical" evidence="10">
    <location>
        <begin position="294"/>
        <end position="312"/>
    </location>
</feature>
<evidence type="ECO:0000256" key="1">
    <source>
        <dbReference type="ARBA" id="ARBA00004651"/>
    </source>
</evidence>
<feature type="compositionally biased region" description="Polar residues" evidence="9">
    <location>
        <begin position="11"/>
        <end position="20"/>
    </location>
</feature>
<dbReference type="PROSITE" id="PS50929">
    <property type="entry name" value="ABC_TM1F"/>
    <property type="match status" value="2"/>
</dbReference>
<proteinExistence type="inferred from homology"/>
<comment type="similarity">
    <text evidence="2">Belongs to the ABC transporter superfamily. ABCB family. Multidrug resistance exporter (TC 3.A.1.201) subfamily.</text>
</comment>
<feature type="transmembrane region" description="Helical" evidence="10">
    <location>
        <begin position="747"/>
        <end position="774"/>
    </location>
</feature>
<dbReference type="SMART" id="SM00382">
    <property type="entry name" value="AAA"/>
    <property type="match status" value="2"/>
</dbReference>
<evidence type="ECO:0000259" key="11">
    <source>
        <dbReference type="PROSITE" id="PS50893"/>
    </source>
</evidence>
<dbReference type="InterPro" id="IPR003593">
    <property type="entry name" value="AAA+_ATPase"/>
</dbReference>
<feature type="region of interest" description="Disordered" evidence="9">
    <location>
        <begin position="607"/>
        <end position="632"/>
    </location>
</feature>
<keyword evidence="14" id="KW-1185">Reference proteome</keyword>
<dbReference type="GO" id="GO:0005886">
    <property type="term" value="C:plasma membrane"/>
    <property type="evidence" value="ECO:0007669"/>
    <property type="project" value="UniProtKB-SubCell"/>
</dbReference>
<dbReference type="AlphaFoldDB" id="A0A397IE65"/>
<evidence type="ECO:0000256" key="2">
    <source>
        <dbReference type="ARBA" id="ARBA00007577"/>
    </source>
</evidence>
<name>A0A397IE65_9GLOM</name>
<keyword evidence="4 10" id="KW-0812">Transmembrane</keyword>
<feature type="domain" description="ABC transmembrane type-1" evidence="12">
    <location>
        <begin position="48"/>
        <end position="280"/>
    </location>
</feature>
<dbReference type="PANTHER" id="PTHR43394">
    <property type="entry name" value="ATP-DEPENDENT PERMEASE MDL1, MITOCHONDRIAL"/>
    <property type="match status" value="1"/>
</dbReference>
<evidence type="ECO:0000256" key="8">
    <source>
        <dbReference type="ARBA" id="ARBA00023136"/>
    </source>
</evidence>
<dbReference type="InterPro" id="IPR011527">
    <property type="entry name" value="ABC1_TM_dom"/>
</dbReference>
<comment type="subcellular location">
    <subcellularLocation>
        <location evidence="1">Cell membrane</location>
        <topology evidence="1">Multi-pass membrane protein</topology>
    </subcellularLocation>
</comment>
<feature type="compositionally biased region" description="Basic and acidic residues" evidence="9">
    <location>
        <begin position="666"/>
        <end position="684"/>
    </location>
</feature>
<dbReference type="InterPro" id="IPR017871">
    <property type="entry name" value="ABC_transporter-like_CS"/>
</dbReference>
<feature type="transmembrane region" description="Helical" evidence="10">
    <location>
        <begin position="35"/>
        <end position="56"/>
    </location>
</feature>
<dbReference type="InterPro" id="IPR027417">
    <property type="entry name" value="P-loop_NTPase"/>
</dbReference>
<dbReference type="GO" id="GO:0090374">
    <property type="term" value="P:oligopeptide export from mitochondrion"/>
    <property type="evidence" value="ECO:0007669"/>
    <property type="project" value="TreeGrafter"/>
</dbReference>
<feature type="transmembrane region" description="Helical" evidence="10">
    <location>
        <begin position="704"/>
        <end position="727"/>
    </location>
</feature>
<feature type="transmembrane region" description="Helical" evidence="10">
    <location>
        <begin position="852"/>
        <end position="873"/>
    </location>
</feature>
<feature type="transmembrane region" description="Helical" evidence="10">
    <location>
        <begin position="825"/>
        <end position="846"/>
    </location>
</feature>
<comment type="caution">
    <text evidence="13">The sequence shown here is derived from an EMBL/GenBank/DDBJ whole genome shotgun (WGS) entry which is preliminary data.</text>
</comment>
<evidence type="ECO:0000313" key="14">
    <source>
        <dbReference type="Proteomes" id="UP000266861"/>
    </source>
</evidence>
<evidence type="ECO:0000256" key="6">
    <source>
        <dbReference type="ARBA" id="ARBA00022840"/>
    </source>
</evidence>
<dbReference type="PROSITE" id="PS50893">
    <property type="entry name" value="ABC_TRANSPORTER_2"/>
    <property type="match status" value="2"/>
</dbReference>
<evidence type="ECO:0000256" key="9">
    <source>
        <dbReference type="SAM" id="MobiDB-lite"/>
    </source>
</evidence>
<sequence length="1272" mass="140144">MTSNNDEKSSQDNNPEIKSSNNKDKPTNVVGFFQLFRYATFLDVLMMFLGCICAAANGAALPYQTIIIGDALDALFRYGVLISANAVTEDAKDELRKDILKQTIYFLVIGGAVSIFAYLQITLWMIAGERQVMRLRQIYYKSILRQEIAFFESTSTGQITNRISSDASLFQDGISEKVGLIVQNLASFIGGFIIGFTKAWKLTLVICSALPLLIVAAILFGYVVEASTKKGQEVYAEAGNVAEQVLSGIRTVVAFGGQQREIVRYNQKLKGAYTIGKKKALTTVYNGKMTSGEVYYVVLAVVLGAFLFGSASPSFSAIANARGAAYNLFNIIDRISAIDSDSKTGIVLDKNSVKGRLEFKNIDFFYPSRPDIQILKNFNLTIGAGETVALVGSSGSGKSTIIALLERFYDPANGSILLDGEDIENINIESLRSQIGLVGQEPVLFPKSIRENVAWGEVSDDREPSLDEVIEACKKSNAHEFIKDLPKAYDTEVGDKGSLLSGGQKQRIAIARAIIKNPAILLLDEATSALDTESEHLVQEALDKATASKSFTSIVIAHRLSTVKNADKIVVMNQGEIVEIGSHEELIAKRGAYYDLVQAQELKVEEDKDVEEIEVSSQSEDEDDMTQDDPDMKIEFEGKDKRSFLRRISTKNSDKKGKSTNLRRMTTKDTDKSFKSLEEEDKKKLEQPSPFGKILKLQKPEYPLFFAGLIGSIISGLILPIFSILLISVLDSLSKTDREELRRDSNFWSLMFLVLAIASAVGNFGHTFFFAFAGEKLTWRLRIMTFTALLKQEIGYFDDEKNSTGVLTSKLAVDATKVEGLTGLLMGNIFFSLTSVISGLIIAFIYGWKLTLVVLATIPFFVISAGLQMRSIAGFGDKTRKAYEESNEIVQQSVSHIRTIASLTLEKTFFKFYQIAITSPHKIALKGIMISSLGFGFAQGAVFFIYALAFWYGGELVARGEYTSMEMLKAFFPILFMAVGVGQASTFAPNIAKAKIAAISIFEILERQSLIDPTQNEGKDRPTPVTGHSEFHDVYFNYPARPKVKVLRGLNLSTKSGKTVALVGPSGSGKSTVISLLLRYYDTRSGNVDLENVNVKNWNLEYLRSNLSFVEQEPILFDVSIRDNIAYGKDICTQEEIEAAAKSANIHDFIASLPQGYDTPVGQRGTQLSGGQKQRIAIARSLIRNPKLLLLDEATSALDSESEKLVQEAIDKASKNFTTIIIAHRLSTIQNADMILVVNKGKIVETGTHFELIAQQGLYSELVNKQVLGSQE</sequence>
<evidence type="ECO:0000313" key="13">
    <source>
        <dbReference type="EMBL" id="RHZ74191.1"/>
    </source>
</evidence>
<gene>
    <name evidence="13" type="ORF">Glove_227g53</name>
</gene>
<dbReference type="Gene3D" id="3.40.50.300">
    <property type="entry name" value="P-loop containing nucleotide triphosphate hydrolases"/>
    <property type="match status" value="2"/>
</dbReference>
<protein>
    <submittedName>
        <fullName evidence="13">Uncharacterized protein</fullName>
    </submittedName>
</protein>
<keyword evidence="8 10" id="KW-0472">Membrane</keyword>
<keyword evidence="3" id="KW-0813">Transport</keyword>
<dbReference type="InterPro" id="IPR039421">
    <property type="entry name" value="Type_1_exporter"/>
</dbReference>
<dbReference type="GO" id="GO:0016887">
    <property type="term" value="F:ATP hydrolysis activity"/>
    <property type="evidence" value="ECO:0007669"/>
    <property type="project" value="InterPro"/>
</dbReference>
<keyword evidence="7 10" id="KW-1133">Transmembrane helix</keyword>
<dbReference type="GO" id="GO:0005743">
    <property type="term" value="C:mitochondrial inner membrane"/>
    <property type="evidence" value="ECO:0007669"/>
    <property type="project" value="TreeGrafter"/>
</dbReference>
<evidence type="ECO:0000256" key="7">
    <source>
        <dbReference type="ARBA" id="ARBA00022989"/>
    </source>
</evidence>
<dbReference type="SUPFAM" id="SSF52540">
    <property type="entry name" value="P-loop containing nucleoside triphosphate hydrolases"/>
    <property type="match status" value="2"/>
</dbReference>
<feature type="region of interest" description="Disordered" evidence="9">
    <location>
        <begin position="1"/>
        <end position="22"/>
    </location>
</feature>
<dbReference type="Pfam" id="PF00005">
    <property type="entry name" value="ABC_tran"/>
    <property type="match status" value="2"/>
</dbReference>
<dbReference type="Gene3D" id="1.20.1560.10">
    <property type="entry name" value="ABC transporter type 1, transmembrane domain"/>
    <property type="match status" value="2"/>
</dbReference>
<feature type="transmembrane region" description="Helical" evidence="10">
    <location>
        <begin position="178"/>
        <end position="197"/>
    </location>
</feature>
<dbReference type="CDD" id="cd18578">
    <property type="entry name" value="ABC_6TM_Pgp_ABCB1_D2_like"/>
    <property type="match status" value="1"/>
</dbReference>
<accession>A0A397IE65</accession>
<keyword evidence="6" id="KW-0067">ATP-binding</keyword>
<dbReference type="CDD" id="cd18577">
    <property type="entry name" value="ABC_6TM_Pgp_ABCB1_D1_like"/>
    <property type="match status" value="1"/>
</dbReference>
<feature type="transmembrane region" description="Helical" evidence="10">
    <location>
        <begin position="928"/>
        <end position="951"/>
    </location>
</feature>
<dbReference type="FunFam" id="1.20.1560.10:FF:000009">
    <property type="entry name" value="ABC transporter B family member 1"/>
    <property type="match status" value="1"/>
</dbReference>
<dbReference type="Pfam" id="PF00664">
    <property type="entry name" value="ABC_membrane"/>
    <property type="match status" value="2"/>
</dbReference>
<feature type="region of interest" description="Disordered" evidence="9">
    <location>
        <begin position="647"/>
        <end position="684"/>
    </location>
</feature>
<feature type="transmembrane region" description="Helical" evidence="10">
    <location>
        <begin position="104"/>
        <end position="127"/>
    </location>
</feature>
<dbReference type="OrthoDB" id="6500128at2759"/>
<dbReference type="GO" id="GO:0015421">
    <property type="term" value="F:ABC-type oligopeptide transporter activity"/>
    <property type="evidence" value="ECO:0007669"/>
    <property type="project" value="TreeGrafter"/>
</dbReference>
<feature type="transmembrane region" description="Helical" evidence="10">
    <location>
        <begin position="971"/>
        <end position="992"/>
    </location>
</feature>
<dbReference type="SUPFAM" id="SSF90123">
    <property type="entry name" value="ABC transporter transmembrane region"/>
    <property type="match status" value="2"/>
</dbReference>
<evidence type="ECO:0000256" key="10">
    <source>
        <dbReference type="SAM" id="Phobius"/>
    </source>
</evidence>
<evidence type="ECO:0000259" key="12">
    <source>
        <dbReference type="PROSITE" id="PS50929"/>
    </source>
</evidence>
<dbReference type="FunFam" id="3.40.50.300:FF:000251">
    <property type="entry name" value="ABC transporter B family member 19"/>
    <property type="match status" value="1"/>
</dbReference>
<dbReference type="PANTHER" id="PTHR43394:SF27">
    <property type="entry name" value="ATP-DEPENDENT TRANSLOCASE ABCB1-LIKE"/>
    <property type="match status" value="1"/>
</dbReference>
<evidence type="ECO:0000256" key="4">
    <source>
        <dbReference type="ARBA" id="ARBA00022692"/>
    </source>
</evidence>
<dbReference type="InterPro" id="IPR003439">
    <property type="entry name" value="ABC_transporter-like_ATP-bd"/>
</dbReference>
<feature type="domain" description="ABC transmembrane type-1" evidence="12">
    <location>
        <begin position="706"/>
        <end position="993"/>
    </location>
</feature>
<organism evidence="13 14">
    <name type="scientific">Diversispora epigaea</name>
    <dbReference type="NCBI Taxonomy" id="1348612"/>
    <lineage>
        <taxon>Eukaryota</taxon>
        <taxon>Fungi</taxon>
        <taxon>Fungi incertae sedis</taxon>
        <taxon>Mucoromycota</taxon>
        <taxon>Glomeromycotina</taxon>
        <taxon>Glomeromycetes</taxon>
        <taxon>Diversisporales</taxon>
        <taxon>Diversisporaceae</taxon>
        <taxon>Diversispora</taxon>
    </lineage>
</organism>
<feature type="compositionally biased region" description="Basic and acidic residues" evidence="9">
    <location>
        <begin position="1"/>
        <end position="10"/>
    </location>
</feature>
<dbReference type="GO" id="GO:0005524">
    <property type="term" value="F:ATP binding"/>
    <property type="evidence" value="ECO:0007669"/>
    <property type="project" value="UniProtKB-KW"/>
</dbReference>
<evidence type="ECO:0000256" key="3">
    <source>
        <dbReference type="ARBA" id="ARBA00022448"/>
    </source>
</evidence>